<dbReference type="RefSeq" id="WP_330161446.1">
    <property type="nucleotide sequence ID" value="NZ_BAAAJA010000003.1"/>
</dbReference>
<proteinExistence type="predicted"/>
<sequence>MATTLDPRRDPSAPATDRTDREPVVLADAFGDVLAALTDLDPDLALVPDS</sequence>
<dbReference type="Proteomes" id="UP001348641">
    <property type="component" value="Unassembled WGS sequence"/>
</dbReference>
<dbReference type="EMBL" id="JAUUCC010000121">
    <property type="protein sequence ID" value="MEE2054613.1"/>
    <property type="molecule type" value="Genomic_DNA"/>
</dbReference>
<protein>
    <submittedName>
        <fullName evidence="2">Uncharacterized protein</fullName>
    </submittedName>
</protein>
<name>A0ABU7KZ79_9ACTN</name>
<gene>
    <name evidence="2" type="ORF">Q8A49_29365</name>
</gene>
<evidence type="ECO:0000313" key="2">
    <source>
        <dbReference type="EMBL" id="MEE2054613.1"/>
    </source>
</evidence>
<organism evidence="2 3">
    <name type="scientific">Nocardiopsis tropica</name>
    <dbReference type="NCBI Taxonomy" id="109330"/>
    <lineage>
        <taxon>Bacteria</taxon>
        <taxon>Bacillati</taxon>
        <taxon>Actinomycetota</taxon>
        <taxon>Actinomycetes</taxon>
        <taxon>Streptosporangiales</taxon>
        <taxon>Nocardiopsidaceae</taxon>
        <taxon>Nocardiopsis</taxon>
    </lineage>
</organism>
<evidence type="ECO:0000313" key="3">
    <source>
        <dbReference type="Proteomes" id="UP001348641"/>
    </source>
</evidence>
<accession>A0ABU7KZ79</accession>
<feature type="region of interest" description="Disordered" evidence="1">
    <location>
        <begin position="1"/>
        <end position="22"/>
    </location>
</feature>
<comment type="caution">
    <text evidence="2">The sequence shown here is derived from an EMBL/GenBank/DDBJ whole genome shotgun (WGS) entry which is preliminary data.</text>
</comment>
<evidence type="ECO:0000256" key="1">
    <source>
        <dbReference type="SAM" id="MobiDB-lite"/>
    </source>
</evidence>
<reference evidence="2 3" key="1">
    <citation type="submission" date="2023-07" db="EMBL/GenBank/DDBJ databases">
        <authorList>
            <person name="Girao M."/>
            <person name="Carvalho M.F."/>
        </authorList>
    </citation>
    <scope>NUCLEOTIDE SEQUENCE [LARGE SCALE GENOMIC DNA]</scope>
    <source>
        <strain evidence="2 3">66/93</strain>
    </source>
</reference>